<name>A0A3D8VC39_9GAMM</name>
<accession>A0A3D8VC39</accession>
<feature type="modified residue" description="4-aspartylphosphate" evidence="2">
    <location>
        <position position="67"/>
    </location>
</feature>
<dbReference type="Pfam" id="PF00072">
    <property type="entry name" value="Response_reg"/>
    <property type="match status" value="1"/>
</dbReference>
<keyword evidence="5" id="KW-1185">Reference proteome</keyword>
<dbReference type="InterPro" id="IPR001789">
    <property type="entry name" value="Sig_transdc_resp-reg_receiver"/>
</dbReference>
<evidence type="ECO:0000313" key="5">
    <source>
        <dbReference type="Proteomes" id="UP000256829"/>
    </source>
</evidence>
<dbReference type="PROSITE" id="PS50110">
    <property type="entry name" value="RESPONSE_REGULATORY"/>
    <property type="match status" value="1"/>
</dbReference>
<organism evidence="4 5">
    <name type="scientific">Lysobacter soli</name>
    <dbReference type="NCBI Taxonomy" id="453783"/>
    <lineage>
        <taxon>Bacteria</taxon>
        <taxon>Pseudomonadati</taxon>
        <taxon>Pseudomonadota</taxon>
        <taxon>Gammaproteobacteria</taxon>
        <taxon>Lysobacterales</taxon>
        <taxon>Lysobacteraceae</taxon>
        <taxon>Lysobacter</taxon>
    </lineage>
</organism>
<dbReference type="Proteomes" id="UP000256829">
    <property type="component" value="Unassembled WGS sequence"/>
</dbReference>
<dbReference type="SUPFAM" id="SSF52172">
    <property type="entry name" value="CheY-like"/>
    <property type="match status" value="1"/>
</dbReference>
<evidence type="ECO:0000259" key="3">
    <source>
        <dbReference type="PROSITE" id="PS50110"/>
    </source>
</evidence>
<dbReference type="GO" id="GO:0000160">
    <property type="term" value="P:phosphorelay signal transduction system"/>
    <property type="evidence" value="ECO:0007669"/>
    <property type="project" value="InterPro"/>
</dbReference>
<dbReference type="InterPro" id="IPR050595">
    <property type="entry name" value="Bact_response_regulator"/>
</dbReference>
<comment type="caution">
    <text evidence="4">The sequence shown here is derived from an EMBL/GenBank/DDBJ whole genome shotgun (WGS) entry which is preliminary data.</text>
</comment>
<sequence>MPHHARWHAMTGVFMKPNVLMVEDEAYLAMALEDLLTDAGYHVLGAARLSDALDIADHEHVDVALLDINLQGEAVYPLANRLRESGVPFAFASAYSKDTIPRDFRDCELVRKPYTSERIIEAVESMVERARPH</sequence>
<feature type="domain" description="Response regulatory" evidence="3">
    <location>
        <begin position="18"/>
        <end position="127"/>
    </location>
</feature>
<dbReference type="PANTHER" id="PTHR44591">
    <property type="entry name" value="STRESS RESPONSE REGULATOR PROTEIN 1"/>
    <property type="match status" value="1"/>
</dbReference>
<protein>
    <submittedName>
        <fullName evidence="4">Response regulator</fullName>
    </submittedName>
</protein>
<dbReference type="AlphaFoldDB" id="A0A3D8VC39"/>
<dbReference type="InterPro" id="IPR011006">
    <property type="entry name" value="CheY-like_superfamily"/>
</dbReference>
<keyword evidence="1 2" id="KW-0597">Phosphoprotein</keyword>
<gene>
    <name evidence="4" type="ORF">DX912_12595</name>
</gene>
<dbReference type="SMART" id="SM00448">
    <property type="entry name" value="REC"/>
    <property type="match status" value="1"/>
</dbReference>
<evidence type="ECO:0000256" key="2">
    <source>
        <dbReference type="PROSITE-ProRule" id="PRU00169"/>
    </source>
</evidence>
<reference evidence="4 5" key="1">
    <citation type="submission" date="2018-08" db="EMBL/GenBank/DDBJ databases">
        <title>Lysobacter soli KCTC 22011, whole genome shotgun sequence.</title>
        <authorList>
            <person name="Zhang X."/>
            <person name="Feng G."/>
            <person name="Zhu H."/>
        </authorList>
    </citation>
    <scope>NUCLEOTIDE SEQUENCE [LARGE SCALE GENOMIC DNA]</scope>
    <source>
        <strain evidence="4 5">KCTC 22011</strain>
    </source>
</reference>
<dbReference type="PANTHER" id="PTHR44591:SF24">
    <property type="entry name" value="PROTEIN-GLUTAMATE METHYLESTERASE_PROTEIN-GLUTAMINE GLUTAMINASE 1"/>
    <property type="match status" value="1"/>
</dbReference>
<evidence type="ECO:0000313" key="4">
    <source>
        <dbReference type="EMBL" id="RDY66581.1"/>
    </source>
</evidence>
<dbReference type="EMBL" id="QTJR01000008">
    <property type="protein sequence ID" value="RDY66581.1"/>
    <property type="molecule type" value="Genomic_DNA"/>
</dbReference>
<evidence type="ECO:0000256" key="1">
    <source>
        <dbReference type="ARBA" id="ARBA00022553"/>
    </source>
</evidence>
<dbReference type="RefSeq" id="WP_115842885.1">
    <property type="nucleotide sequence ID" value="NZ_CP183976.1"/>
</dbReference>
<dbReference type="Gene3D" id="3.40.50.2300">
    <property type="match status" value="1"/>
</dbReference>
<proteinExistence type="predicted"/>